<proteinExistence type="predicted"/>
<evidence type="ECO:0000313" key="2">
    <source>
        <dbReference type="EMBL" id="JAD37429.1"/>
    </source>
</evidence>
<reference evidence="2" key="1">
    <citation type="submission" date="2014-09" db="EMBL/GenBank/DDBJ databases">
        <authorList>
            <person name="Magalhaes I.L.F."/>
            <person name="Oliveira U."/>
            <person name="Santos F.R."/>
            <person name="Vidigal T.H.D.A."/>
            <person name="Brescovit A.D."/>
            <person name="Santos A.J."/>
        </authorList>
    </citation>
    <scope>NUCLEOTIDE SEQUENCE</scope>
    <source>
        <tissue evidence="2">Shoot tissue taken approximately 20 cm above the soil surface</tissue>
    </source>
</reference>
<keyword evidence="1" id="KW-0472">Membrane</keyword>
<sequence>MYMRLARCTSRMQLTLVCFGTELIYFTNNIIFGSIISLLFYMTSYLDSEEFSFL</sequence>
<organism evidence="2">
    <name type="scientific">Arundo donax</name>
    <name type="common">Giant reed</name>
    <name type="synonym">Donax arundinaceus</name>
    <dbReference type="NCBI Taxonomy" id="35708"/>
    <lineage>
        <taxon>Eukaryota</taxon>
        <taxon>Viridiplantae</taxon>
        <taxon>Streptophyta</taxon>
        <taxon>Embryophyta</taxon>
        <taxon>Tracheophyta</taxon>
        <taxon>Spermatophyta</taxon>
        <taxon>Magnoliopsida</taxon>
        <taxon>Liliopsida</taxon>
        <taxon>Poales</taxon>
        <taxon>Poaceae</taxon>
        <taxon>PACMAD clade</taxon>
        <taxon>Arundinoideae</taxon>
        <taxon>Arundineae</taxon>
        <taxon>Arundo</taxon>
    </lineage>
</organism>
<accession>A0A0A8ZDF0</accession>
<dbReference type="EMBL" id="GBRH01260466">
    <property type="protein sequence ID" value="JAD37429.1"/>
    <property type="molecule type" value="Transcribed_RNA"/>
</dbReference>
<protein>
    <submittedName>
        <fullName evidence="2">Uncharacterized protein</fullName>
    </submittedName>
</protein>
<dbReference type="AlphaFoldDB" id="A0A0A8ZDF0"/>
<evidence type="ECO:0000256" key="1">
    <source>
        <dbReference type="SAM" id="Phobius"/>
    </source>
</evidence>
<name>A0A0A8ZDF0_ARUDO</name>
<feature type="transmembrane region" description="Helical" evidence="1">
    <location>
        <begin position="12"/>
        <end position="42"/>
    </location>
</feature>
<reference evidence="2" key="2">
    <citation type="journal article" date="2015" name="Data Brief">
        <title>Shoot transcriptome of the giant reed, Arundo donax.</title>
        <authorList>
            <person name="Barrero R.A."/>
            <person name="Guerrero F.D."/>
            <person name="Moolhuijzen P."/>
            <person name="Goolsby J.A."/>
            <person name="Tidwell J."/>
            <person name="Bellgard S.E."/>
            <person name="Bellgard M.I."/>
        </authorList>
    </citation>
    <scope>NUCLEOTIDE SEQUENCE</scope>
    <source>
        <tissue evidence="2">Shoot tissue taken approximately 20 cm above the soil surface</tissue>
    </source>
</reference>
<keyword evidence="1" id="KW-0812">Transmembrane</keyword>
<keyword evidence="1" id="KW-1133">Transmembrane helix</keyword>